<dbReference type="PANTHER" id="PTHR11932">
    <property type="entry name" value="CULLIN"/>
    <property type="match status" value="1"/>
</dbReference>
<name>A0ABQ8F088_9FUNG</name>
<dbReference type="InterPro" id="IPR016158">
    <property type="entry name" value="Cullin_homology"/>
</dbReference>
<dbReference type="InterPro" id="IPR036390">
    <property type="entry name" value="WH_DNA-bd_sf"/>
</dbReference>
<dbReference type="Gene3D" id="1.10.10.10">
    <property type="entry name" value="Winged helix-like DNA-binding domain superfamily/Winged helix DNA-binding domain"/>
    <property type="match status" value="1"/>
</dbReference>
<dbReference type="Gene3D" id="1.20.1310.10">
    <property type="entry name" value="Cullin Repeats"/>
    <property type="match status" value="4"/>
</dbReference>
<dbReference type="Pfam" id="PF10557">
    <property type="entry name" value="Cullin_Nedd8"/>
    <property type="match status" value="1"/>
</dbReference>
<dbReference type="InterPro" id="IPR059120">
    <property type="entry name" value="Cullin-like_AB"/>
</dbReference>
<feature type="domain" description="Cullin family profile" evidence="5">
    <location>
        <begin position="448"/>
        <end position="686"/>
    </location>
</feature>
<dbReference type="SMART" id="SM00182">
    <property type="entry name" value="CULLIN"/>
    <property type="match status" value="1"/>
</dbReference>
<dbReference type="SUPFAM" id="SSF75632">
    <property type="entry name" value="Cullin homology domain"/>
    <property type="match status" value="1"/>
</dbReference>
<dbReference type="PROSITE" id="PS50069">
    <property type="entry name" value="CULLIN_2"/>
    <property type="match status" value="1"/>
</dbReference>
<evidence type="ECO:0000256" key="1">
    <source>
        <dbReference type="ARBA" id="ARBA00006019"/>
    </source>
</evidence>
<dbReference type="SMART" id="SM00884">
    <property type="entry name" value="Cullin_Nedd8"/>
    <property type="match status" value="1"/>
</dbReference>
<reference evidence="6 7" key="1">
    <citation type="submission" date="2021-02" db="EMBL/GenBank/DDBJ databases">
        <title>Variation within the Batrachochytrium salamandrivorans European outbreak.</title>
        <authorList>
            <person name="Kelly M."/>
            <person name="Pasmans F."/>
            <person name="Shea T.P."/>
            <person name="Munoz J.F."/>
            <person name="Carranza S."/>
            <person name="Cuomo C.A."/>
            <person name="Martel A."/>
        </authorList>
    </citation>
    <scope>NUCLEOTIDE SEQUENCE [LARGE SCALE GENOMIC DNA]</scope>
    <source>
        <strain evidence="6 7">AMFP18/2</strain>
    </source>
</reference>
<proteinExistence type="inferred from homology"/>
<dbReference type="SUPFAM" id="SSF74788">
    <property type="entry name" value="Cullin repeat-like"/>
    <property type="match status" value="1"/>
</dbReference>
<protein>
    <recommendedName>
        <fullName evidence="5">Cullin family profile domain-containing protein</fullName>
    </recommendedName>
</protein>
<evidence type="ECO:0000256" key="3">
    <source>
        <dbReference type="RuleBase" id="RU003829"/>
    </source>
</evidence>
<dbReference type="InterPro" id="IPR001373">
    <property type="entry name" value="Cullin_N"/>
</dbReference>
<gene>
    <name evidence="6" type="ORF">BASA50_009849</name>
</gene>
<evidence type="ECO:0000256" key="2">
    <source>
        <dbReference type="PROSITE-ProRule" id="PRU00330"/>
    </source>
</evidence>
<sequence>MNNSLYAAADSSTTASSRSIKIAPRSSRERNTDEQWNILASGIRQIYCKNALQLSFEELYRNAYNMCLQKAGARLYTGTRTLITEFLEAAISKQILPVFPRSTTPNQGEAQAFLIQLKRTWDDHVVCLGMVRDILMYLDRTYVKSNNVPSVYEMGLDTFRDVVIQSSLYDIQSYIVSTLLNQIQLERDGQSVDRMLLKSTIDMLLTLPATSSSSGRVITTLYNTAFERLFLSTSQTFYSRESELLLKECDAIQFLKRAKQRLEEENARAKHYIHDSTRTKIQSIAEKELLENNIRAILEMESGLSPIVANDRIEDLKCVYSLFSRASNGHSELRAGIAAIIKQSGIAINHIHAGCTPLIPSSSTSTSFSASASLHDMQAAVDKPMGQSETIRPSTADKSAISPIVWVDAMISLKDKFDVFLEKCFDKHKSFQNEINAAMEMCINLNPKCPEFLSLFVDDNLRKGIKGKSEEEVEQFLEKAVSIFRFVREKDVFERYYNQHLAKRLLYGRSISHDTEKTMISKLKAECGRQFISKLEGMFKDMHISDDLAVGYRTFQTTTPAASSTPLPELFVHTLTNTFWPISVPAAMNACLLPPEILDTMDHFQRYYMTLHSGRQLTWLKHMGTADLRAHFNCGRKELNVSTYSMVVLMTHFSDMSSNLPTTFQQILDATDIPIGDLTRTLQSLSLGKYRILIKSTKGKLIHKEDTFTINAAFTSPLSKIKILTIAAASSSSGSSSTLSTTGAVHLNSNQGAADASSAATATNSVETDAERAYTLDRVAQDRKHQIEACIVRIMKSRKSLRHNELVSLVISQLSTRFSPDPLVVKTRIEGLFEREYLERDADNRQLYHYVA</sequence>
<keyword evidence="4" id="KW-0175">Coiled coil</keyword>
<dbReference type="EMBL" id="JAFCIX010000441">
    <property type="protein sequence ID" value="KAH6589757.1"/>
    <property type="molecule type" value="Genomic_DNA"/>
</dbReference>
<dbReference type="Proteomes" id="UP001648503">
    <property type="component" value="Unassembled WGS sequence"/>
</dbReference>
<dbReference type="InterPro" id="IPR016159">
    <property type="entry name" value="Cullin_repeat-like_dom_sf"/>
</dbReference>
<dbReference type="InterPro" id="IPR036317">
    <property type="entry name" value="Cullin_homology_sf"/>
</dbReference>
<evidence type="ECO:0000259" key="5">
    <source>
        <dbReference type="PROSITE" id="PS50069"/>
    </source>
</evidence>
<dbReference type="Pfam" id="PF26557">
    <property type="entry name" value="Cullin_AB"/>
    <property type="match status" value="1"/>
</dbReference>
<keyword evidence="7" id="KW-1185">Reference proteome</keyword>
<dbReference type="Pfam" id="PF00888">
    <property type="entry name" value="Cullin"/>
    <property type="match status" value="1"/>
</dbReference>
<evidence type="ECO:0000313" key="6">
    <source>
        <dbReference type="EMBL" id="KAH6589757.1"/>
    </source>
</evidence>
<accession>A0ABQ8F088</accession>
<evidence type="ECO:0000313" key="7">
    <source>
        <dbReference type="Proteomes" id="UP001648503"/>
    </source>
</evidence>
<dbReference type="SUPFAM" id="SSF46785">
    <property type="entry name" value="Winged helix' DNA-binding domain"/>
    <property type="match status" value="1"/>
</dbReference>
<comment type="similarity">
    <text evidence="1 2 3">Belongs to the cullin family.</text>
</comment>
<dbReference type="Gene3D" id="3.30.230.130">
    <property type="entry name" value="Cullin, Chain C, Domain 2"/>
    <property type="match status" value="1"/>
</dbReference>
<dbReference type="InterPro" id="IPR045093">
    <property type="entry name" value="Cullin"/>
</dbReference>
<feature type="coiled-coil region" evidence="4">
    <location>
        <begin position="245"/>
        <end position="275"/>
    </location>
</feature>
<comment type="caution">
    <text evidence="6">The sequence shown here is derived from an EMBL/GenBank/DDBJ whole genome shotgun (WGS) entry which is preliminary data.</text>
</comment>
<dbReference type="InterPro" id="IPR036388">
    <property type="entry name" value="WH-like_DNA-bd_sf"/>
</dbReference>
<dbReference type="InterPro" id="IPR019559">
    <property type="entry name" value="Cullin_neddylation_domain"/>
</dbReference>
<organism evidence="6 7">
    <name type="scientific">Batrachochytrium salamandrivorans</name>
    <dbReference type="NCBI Taxonomy" id="1357716"/>
    <lineage>
        <taxon>Eukaryota</taxon>
        <taxon>Fungi</taxon>
        <taxon>Fungi incertae sedis</taxon>
        <taxon>Chytridiomycota</taxon>
        <taxon>Chytridiomycota incertae sedis</taxon>
        <taxon>Chytridiomycetes</taxon>
        <taxon>Rhizophydiales</taxon>
        <taxon>Rhizophydiales incertae sedis</taxon>
        <taxon>Batrachochytrium</taxon>
    </lineage>
</organism>
<evidence type="ECO:0000256" key="4">
    <source>
        <dbReference type="SAM" id="Coils"/>
    </source>
</evidence>